<dbReference type="RefSeq" id="WP_068588253.1">
    <property type="nucleotide sequence ID" value="NZ_FTNK01000018.1"/>
</dbReference>
<evidence type="ECO:0000259" key="4">
    <source>
        <dbReference type="Pfam" id="PF14257"/>
    </source>
</evidence>
<feature type="compositionally biased region" description="Polar residues" evidence="1">
    <location>
        <begin position="69"/>
        <end position="89"/>
    </location>
</feature>
<keyword evidence="2" id="KW-0472">Membrane</keyword>
<sequence length="356" mass="39894">MRKRGFICILLLSMLLSSCSASNANHSESKADSQDGSSIEASQAVPMAEEMAEAPKEQDKTALSDKELQTSGTSTTVVPSEQPVGFNSPSTAEGLNKKLIYTANLVMRVKDYSVSQSEVRNLVSLSGGYIVEFSEDQSTQEVGGTFVLKVPANGFSSLLNKIEKLKHESLQQSMKGQDVSEEYVDLESRLKVKEVMEKQYTAFMEKATKTNELVAFATELGKIQEDIEQTKGRMRYINNNVSYSTITIRLFQQEGVVDPALIKEEKAPLFERANDALKGTVTALTILFQWLVVILFGASPILLFVIIVWLVLWLIRRNRAERNKDKRRNYQRTVVESVDEDEMKANDIQEPTDDKK</sequence>
<dbReference type="Proteomes" id="UP000186666">
    <property type="component" value="Unassembled WGS sequence"/>
</dbReference>
<feature type="transmembrane region" description="Helical" evidence="2">
    <location>
        <begin position="287"/>
        <end position="315"/>
    </location>
</feature>
<dbReference type="PROSITE" id="PS51257">
    <property type="entry name" value="PROKAR_LIPOPROTEIN"/>
    <property type="match status" value="1"/>
</dbReference>
<reference evidence="5 6" key="1">
    <citation type="submission" date="2017-01" db="EMBL/GenBank/DDBJ databases">
        <authorList>
            <person name="Varghese N."/>
            <person name="Submissions S."/>
        </authorList>
    </citation>
    <scope>NUCLEOTIDE SEQUENCE [LARGE SCALE GENOMIC DNA]</scope>
    <source>
        <strain evidence="5 6">ATCC 23464</strain>
    </source>
</reference>
<dbReference type="EMBL" id="FTNK01000018">
    <property type="protein sequence ID" value="SIR54902.1"/>
    <property type="molecule type" value="Genomic_DNA"/>
</dbReference>
<feature type="compositionally biased region" description="Basic and acidic residues" evidence="1">
    <location>
        <begin position="53"/>
        <end position="68"/>
    </location>
</feature>
<keyword evidence="6" id="KW-1185">Reference proteome</keyword>
<keyword evidence="2" id="KW-1133">Transmembrane helix</keyword>
<proteinExistence type="predicted"/>
<dbReference type="Pfam" id="PF14257">
    <property type="entry name" value="DUF4349"/>
    <property type="match status" value="1"/>
</dbReference>
<organism evidence="5 6">
    <name type="scientific">Paenibacillus macquariensis</name>
    <dbReference type="NCBI Taxonomy" id="948756"/>
    <lineage>
        <taxon>Bacteria</taxon>
        <taxon>Bacillati</taxon>
        <taxon>Bacillota</taxon>
        <taxon>Bacilli</taxon>
        <taxon>Bacillales</taxon>
        <taxon>Paenibacillaceae</taxon>
        <taxon>Paenibacillus</taxon>
    </lineage>
</organism>
<evidence type="ECO:0000313" key="6">
    <source>
        <dbReference type="Proteomes" id="UP000186666"/>
    </source>
</evidence>
<feature type="region of interest" description="Disordered" evidence="1">
    <location>
        <begin position="23"/>
        <end position="89"/>
    </location>
</feature>
<protein>
    <recommendedName>
        <fullName evidence="4">DUF4349 domain-containing protein</fullName>
    </recommendedName>
</protein>
<keyword evidence="2" id="KW-0812">Transmembrane</keyword>
<name>A0ABY1KB97_9BACL</name>
<comment type="caution">
    <text evidence="5">The sequence shown here is derived from an EMBL/GenBank/DDBJ whole genome shotgun (WGS) entry which is preliminary data.</text>
</comment>
<gene>
    <name evidence="5" type="ORF">SAMN05421578_11835</name>
</gene>
<evidence type="ECO:0000256" key="2">
    <source>
        <dbReference type="SAM" id="Phobius"/>
    </source>
</evidence>
<dbReference type="InterPro" id="IPR025645">
    <property type="entry name" value="DUF4349"/>
</dbReference>
<accession>A0ABY1KB97</accession>
<feature type="signal peptide" evidence="3">
    <location>
        <begin position="1"/>
        <end position="23"/>
    </location>
</feature>
<evidence type="ECO:0000313" key="5">
    <source>
        <dbReference type="EMBL" id="SIR54902.1"/>
    </source>
</evidence>
<feature type="domain" description="DUF4349" evidence="4">
    <location>
        <begin position="98"/>
        <end position="313"/>
    </location>
</feature>
<feature type="chain" id="PRO_5045188137" description="DUF4349 domain-containing protein" evidence="3">
    <location>
        <begin position="24"/>
        <end position="356"/>
    </location>
</feature>
<evidence type="ECO:0000256" key="1">
    <source>
        <dbReference type="SAM" id="MobiDB-lite"/>
    </source>
</evidence>
<evidence type="ECO:0000256" key="3">
    <source>
        <dbReference type="SAM" id="SignalP"/>
    </source>
</evidence>
<keyword evidence="3" id="KW-0732">Signal</keyword>